<sequence>MVDMVTCTGVRRGGLRLRLPVPGGEYPVGAASLYLVDGARRDPWAPAIAVREVMVTVFYPARTVQGAAETRHMTPDVADVFSVVAPQVHPELPSTGVDWAATTTGAYVDAPAQCERRWPVLLYSPGGGDPRALGASVAVDLASHGSVVVTVDHPGDALAVEFPVAREGRGRVRTTVFRGDPRADAEQFRTMITARVADLRSVLCRLTELVAGRDADAAGRPVPEGLGRALDLRRVGVYGHSAGGTAAAQALYEDFRIGAAVGWEGFLDQAPDASGRPGELLPVARDGVDRPLLLVGTDGFAGRAEMERSWKAALSHPGGHTRRDRLDGTSHWVFTDYAAVAPQLQAAGLMTAEGRARLVGAADPAWSVPAVRRQVRSFFARDLPKC</sequence>
<dbReference type="EMBL" id="BHZC01000001">
    <property type="protein sequence ID" value="GCD36058.1"/>
    <property type="molecule type" value="Genomic_DNA"/>
</dbReference>
<keyword evidence="3" id="KW-0443">Lipid metabolism</keyword>
<dbReference type="Pfam" id="PF03403">
    <property type="entry name" value="PAF-AH_p_II"/>
    <property type="match status" value="1"/>
</dbReference>
<dbReference type="SUPFAM" id="SSF53474">
    <property type="entry name" value="alpha/beta-Hydrolases"/>
    <property type="match status" value="1"/>
</dbReference>
<dbReference type="Proteomes" id="UP000287830">
    <property type="component" value="Unassembled WGS sequence"/>
</dbReference>
<dbReference type="GO" id="GO:0016042">
    <property type="term" value="P:lipid catabolic process"/>
    <property type="evidence" value="ECO:0007669"/>
    <property type="project" value="UniProtKB-KW"/>
</dbReference>
<name>A0A7U9KWG5_9ACTN</name>
<dbReference type="InterPro" id="IPR029058">
    <property type="entry name" value="AB_hydrolase_fold"/>
</dbReference>
<reference evidence="4 5" key="1">
    <citation type="submission" date="2018-11" db="EMBL/GenBank/DDBJ databases">
        <title>Whole genome sequence of Streptomyces chrestomyceticus NBRC 13444(T).</title>
        <authorList>
            <person name="Komaki H."/>
            <person name="Tamura T."/>
        </authorList>
    </citation>
    <scope>NUCLEOTIDE SEQUENCE [LARGE SCALE GENOMIC DNA]</scope>
    <source>
        <strain evidence="4 5">NBRC 13444</strain>
    </source>
</reference>
<evidence type="ECO:0000256" key="1">
    <source>
        <dbReference type="ARBA" id="ARBA00022801"/>
    </source>
</evidence>
<organism evidence="4 5">
    <name type="scientific">Streptomyces chrestomyceticus JCM 4735</name>
    <dbReference type="NCBI Taxonomy" id="1306181"/>
    <lineage>
        <taxon>Bacteria</taxon>
        <taxon>Bacillati</taxon>
        <taxon>Actinomycetota</taxon>
        <taxon>Actinomycetes</taxon>
        <taxon>Kitasatosporales</taxon>
        <taxon>Streptomycetaceae</taxon>
        <taxon>Streptomyces</taxon>
    </lineage>
</organism>
<dbReference type="PANTHER" id="PTHR10272:SF0">
    <property type="entry name" value="PLATELET-ACTIVATING FACTOR ACETYLHYDROLASE"/>
    <property type="match status" value="1"/>
</dbReference>
<dbReference type="GO" id="GO:0003847">
    <property type="term" value="F:1-alkyl-2-acetylglycerophosphocholine esterase activity"/>
    <property type="evidence" value="ECO:0007669"/>
    <property type="project" value="TreeGrafter"/>
</dbReference>
<proteinExistence type="predicted"/>
<protein>
    <submittedName>
        <fullName evidence="4">Lipase</fullName>
    </submittedName>
</protein>
<evidence type="ECO:0000313" key="4">
    <source>
        <dbReference type="EMBL" id="GCD36058.1"/>
    </source>
</evidence>
<accession>A0A7U9KWG5</accession>
<evidence type="ECO:0000256" key="3">
    <source>
        <dbReference type="ARBA" id="ARBA00023098"/>
    </source>
</evidence>
<keyword evidence="2" id="KW-0442">Lipid degradation</keyword>
<gene>
    <name evidence="4" type="ORF">OEIGOIKO_03811</name>
</gene>
<dbReference type="AlphaFoldDB" id="A0A7U9KWG5"/>
<keyword evidence="1" id="KW-0378">Hydrolase</keyword>
<dbReference type="PANTHER" id="PTHR10272">
    <property type="entry name" value="PLATELET-ACTIVATING FACTOR ACETYLHYDROLASE"/>
    <property type="match status" value="1"/>
</dbReference>
<comment type="caution">
    <text evidence="4">The sequence shown here is derived from an EMBL/GenBank/DDBJ whole genome shotgun (WGS) entry which is preliminary data.</text>
</comment>
<evidence type="ECO:0000313" key="5">
    <source>
        <dbReference type="Proteomes" id="UP000287830"/>
    </source>
</evidence>
<dbReference type="Gene3D" id="3.40.50.1820">
    <property type="entry name" value="alpha/beta hydrolase"/>
    <property type="match status" value="1"/>
</dbReference>
<evidence type="ECO:0000256" key="2">
    <source>
        <dbReference type="ARBA" id="ARBA00022963"/>
    </source>
</evidence>